<feature type="region of interest" description="Disordered" evidence="1">
    <location>
        <begin position="249"/>
        <end position="371"/>
    </location>
</feature>
<feature type="region of interest" description="Disordered" evidence="1">
    <location>
        <begin position="1557"/>
        <end position="1874"/>
    </location>
</feature>
<feature type="compositionally biased region" description="Pro residues" evidence="1">
    <location>
        <begin position="338"/>
        <end position="350"/>
    </location>
</feature>
<evidence type="ECO:0000313" key="4">
    <source>
        <dbReference type="EMBL" id="RZF47899.1"/>
    </source>
</evidence>
<evidence type="ECO:0000256" key="1">
    <source>
        <dbReference type="SAM" id="MobiDB-lite"/>
    </source>
</evidence>
<feature type="compositionally biased region" description="Polar residues" evidence="1">
    <location>
        <begin position="1827"/>
        <end position="1848"/>
    </location>
</feature>
<feature type="compositionally biased region" description="Basic and acidic residues" evidence="1">
    <location>
        <begin position="1574"/>
        <end position="1586"/>
    </location>
</feature>
<feature type="region of interest" description="Disordered" evidence="1">
    <location>
        <begin position="132"/>
        <end position="173"/>
    </location>
</feature>
<feature type="compositionally biased region" description="Low complexity" evidence="1">
    <location>
        <begin position="351"/>
        <end position="370"/>
    </location>
</feature>
<dbReference type="InterPro" id="IPR002557">
    <property type="entry name" value="Chitin-bd_dom"/>
</dbReference>
<proteinExistence type="predicted"/>
<dbReference type="OrthoDB" id="10065127at2759"/>
<comment type="caution">
    <text evidence="4">The sequence shown here is derived from an EMBL/GenBank/DDBJ whole genome shotgun (WGS) entry which is preliminary data.</text>
</comment>
<name>A0A482XR10_LAOST</name>
<feature type="compositionally biased region" description="Polar residues" evidence="1">
    <location>
        <begin position="1302"/>
        <end position="1313"/>
    </location>
</feature>
<feature type="compositionally biased region" description="Low complexity" evidence="1">
    <location>
        <begin position="1772"/>
        <end position="1782"/>
    </location>
</feature>
<feature type="compositionally biased region" description="Basic and acidic residues" evidence="1">
    <location>
        <begin position="1812"/>
        <end position="1825"/>
    </location>
</feature>
<feature type="compositionally biased region" description="Low complexity" evidence="1">
    <location>
        <begin position="1006"/>
        <end position="1017"/>
    </location>
</feature>
<feature type="compositionally biased region" description="Basic residues" evidence="1">
    <location>
        <begin position="906"/>
        <end position="923"/>
    </location>
</feature>
<dbReference type="PANTHER" id="PTHR22933">
    <property type="entry name" value="FI18007P1-RELATED"/>
    <property type="match status" value="1"/>
</dbReference>
<feature type="region of interest" description="Disordered" evidence="1">
    <location>
        <begin position="1201"/>
        <end position="1241"/>
    </location>
</feature>
<keyword evidence="2" id="KW-0732">Signal</keyword>
<evidence type="ECO:0000313" key="5">
    <source>
        <dbReference type="Proteomes" id="UP000291343"/>
    </source>
</evidence>
<feature type="region of interest" description="Disordered" evidence="1">
    <location>
        <begin position="564"/>
        <end position="607"/>
    </location>
</feature>
<dbReference type="SMART" id="SM00494">
    <property type="entry name" value="ChtBD2"/>
    <property type="match status" value="2"/>
</dbReference>
<feature type="compositionally biased region" description="Low complexity" evidence="1">
    <location>
        <begin position="589"/>
        <end position="599"/>
    </location>
</feature>
<dbReference type="GO" id="GO:0005576">
    <property type="term" value="C:extracellular region"/>
    <property type="evidence" value="ECO:0007669"/>
    <property type="project" value="InterPro"/>
</dbReference>
<feature type="compositionally biased region" description="Low complexity" evidence="1">
    <location>
        <begin position="253"/>
        <end position="269"/>
    </location>
</feature>
<feature type="region of interest" description="Disordered" evidence="1">
    <location>
        <begin position="651"/>
        <end position="695"/>
    </location>
</feature>
<feature type="domain" description="Chitin-binding type-2" evidence="3">
    <location>
        <begin position="1889"/>
        <end position="1953"/>
    </location>
</feature>
<feature type="compositionally biased region" description="Acidic residues" evidence="1">
    <location>
        <begin position="132"/>
        <end position="145"/>
    </location>
</feature>
<dbReference type="Pfam" id="PF01607">
    <property type="entry name" value="CBM_14"/>
    <property type="match status" value="2"/>
</dbReference>
<keyword evidence="5" id="KW-1185">Reference proteome</keyword>
<feature type="compositionally biased region" description="Acidic residues" evidence="1">
    <location>
        <begin position="1353"/>
        <end position="1362"/>
    </location>
</feature>
<dbReference type="InterPro" id="IPR052976">
    <property type="entry name" value="Scoloptoxin-like"/>
</dbReference>
<dbReference type="Proteomes" id="UP000291343">
    <property type="component" value="Unassembled WGS sequence"/>
</dbReference>
<feature type="compositionally biased region" description="Polar residues" evidence="1">
    <location>
        <begin position="1614"/>
        <end position="1637"/>
    </location>
</feature>
<evidence type="ECO:0000256" key="2">
    <source>
        <dbReference type="SAM" id="SignalP"/>
    </source>
</evidence>
<feature type="region of interest" description="Disordered" evidence="1">
    <location>
        <begin position="847"/>
        <end position="1034"/>
    </location>
</feature>
<dbReference type="EMBL" id="QKKF02002961">
    <property type="protein sequence ID" value="RZF47899.1"/>
    <property type="molecule type" value="Genomic_DNA"/>
</dbReference>
<feature type="compositionally biased region" description="Polar residues" evidence="1">
    <location>
        <begin position="187"/>
        <end position="223"/>
    </location>
</feature>
<dbReference type="InterPro" id="IPR036508">
    <property type="entry name" value="Chitin-bd_dom_sf"/>
</dbReference>
<dbReference type="GO" id="GO:0008061">
    <property type="term" value="F:chitin binding"/>
    <property type="evidence" value="ECO:0007669"/>
    <property type="project" value="InterPro"/>
</dbReference>
<feature type="compositionally biased region" description="Polar residues" evidence="1">
    <location>
        <begin position="1712"/>
        <end position="1727"/>
    </location>
</feature>
<protein>
    <recommendedName>
        <fullName evidence="3">Chitin-binding type-2 domain-containing protein</fullName>
    </recommendedName>
</protein>
<feature type="compositionally biased region" description="Basic and acidic residues" evidence="1">
    <location>
        <begin position="672"/>
        <end position="688"/>
    </location>
</feature>
<organism evidence="4 5">
    <name type="scientific">Laodelphax striatellus</name>
    <name type="common">Small brown planthopper</name>
    <name type="synonym">Delphax striatella</name>
    <dbReference type="NCBI Taxonomy" id="195883"/>
    <lineage>
        <taxon>Eukaryota</taxon>
        <taxon>Metazoa</taxon>
        <taxon>Ecdysozoa</taxon>
        <taxon>Arthropoda</taxon>
        <taxon>Hexapoda</taxon>
        <taxon>Insecta</taxon>
        <taxon>Pterygota</taxon>
        <taxon>Neoptera</taxon>
        <taxon>Paraneoptera</taxon>
        <taxon>Hemiptera</taxon>
        <taxon>Auchenorrhyncha</taxon>
        <taxon>Fulgoroidea</taxon>
        <taxon>Delphacidae</taxon>
        <taxon>Criomorphinae</taxon>
        <taxon>Laodelphax</taxon>
    </lineage>
</organism>
<feature type="compositionally biased region" description="Low complexity" evidence="1">
    <location>
        <begin position="1662"/>
        <end position="1671"/>
    </location>
</feature>
<feature type="region of interest" description="Disordered" evidence="1">
    <location>
        <begin position="187"/>
        <end position="225"/>
    </location>
</feature>
<feature type="compositionally biased region" description="Low complexity" evidence="1">
    <location>
        <begin position="418"/>
        <end position="437"/>
    </location>
</feature>
<feature type="compositionally biased region" description="Basic and acidic residues" evidence="1">
    <location>
        <begin position="952"/>
        <end position="990"/>
    </location>
</feature>
<dbReference type="SUPFAM" id="SSF57625">
    <property type="entry name" value="Invertebrate chitin-binding proteins"/>
    <property type="match status" value="2"/>
</dbReference>
<feature type="domain" description="Chitin-binding type-2" evidence="3">
    <location>
        <begin position="42"/>
        <end position="105"/>
    </location>
</feature>
<feature type="region of interest" description="Disordered" evidence="1">
    <location>
        <begin position="1273"/>
        <end position="1407"/>
    </location>
</feature>
<feature type="compositionally biased region" description="Polar residues" evidence="1">
    <location>
        <begin position="1587"/>
        <end position="1607"/>
    </location>
</feature>
<feature type="region of interest" description="Disordered" evidence="1">
    <location>
        <begin position="1514"/>
        <end position="1543"/>
    </location>
</feature>
<evidence type="ECO:0000259" key="3">
    <source>
        <dbReference type="PROSITE" id="PS50940"/>
    </source>
</evidence>
<feature type="chain" id="PRO_5019850407" description="Chitin-binding type-2 domain-containing protein" evidence="2">
    <location>
        <begin position="24"/>
        <end position="1980"/>
    </location>
</feature>
<dbReference type="PROSITE" id="PS50940">
    <property type="entry name" value="CHIT_BIND_II"/>
    <property type="match status" value="2"/>
</dbReference>
<sequence length="1980" mass="221610">MMQGWPAVLLASLLLLLFWKRDGISSAAEPGYLDFDNLPETNFSCESKVIGGYYADVETGCQMFHVCTIGQKGEITDIKFLCLNGTVFDQETRVCERLDEVDCSKTESFFDLNLQLYGNKAGPFGIEPENEEIVEEECDPEDEEECQRTEDGGVREDEEEESGGGGEKVPSNNNGVAIIQQTTFSPISATTTTTKRPNVFSSTSTARVPTTTLQPSTTGQPAFQSGDPDTIAALLALHNAFAQSLQHHDINNKQQQEQQQAQQQEQIEQQQREIEEHQRKQHLQQIHQQKQQAQLQHQQAQLQHHQAQLHHQQQKITQQAAKQAANAYVAAVNSQAPTPKPLPPPPPPLRQVPQQVLQQHVPQSVQQVPQTSTHRFPIHYDASKHPTNTPLQQDAPLKVLQQQHRFPQQQVHYESSTPQQDAPQQRFPQQDAPQQRFPQPPQLSRYEPAVKADASRFPQAQGHYEVAKSPVIGAQQERFGGGAYVSSQQNFGQNARLPVQSAERPKPFSFHQYDSQPSTTASPYLLHQLKVNRVKQEQQHSNFPRQAHAQRSITTPAVAVVTSTSTTTSIRSGKKGQPHTGSGETFLGSSVTSTSSEVTNGTLSSGEYDEYQEGDVATDPFFQDVPKIGRSRREVASVNGFVSDNEFEKSNRKIGSSRRGVAGVKGSVSDNEFEKRDPKIGRSRREVAGVKGSIGNNRIEKSNQKIVRSRREVADVKGFVSDNEFEKSDREIGRSRREVAGVKGSVSNNGIEKSDREISRSRREVAGVKGSVSDNEFENSDRKIGRSRREVASVKGFVSNNGIEKSDQEIVRNQRDVTGVKESIIDNLFQKEEATFLNEKIIDRSRRDTGELRRSINLGSDSLGNENIYKSRKLVKREARYVQDDDDDDERYVERGDEEDEENHVGRRKNKSSRRKNLKKSSKNRNESSKNRKKSSKNRKKSKKTDKRNRKVEKVRQDRDRDVESLESSRERSEEERSREREESEEEVKKINRKSKVGSNRKPSKKTSTSTTTPKPVETTEKPKEPDMKNIPLDNNEFTDIIDKVQQTISAKVVSIQQPNIHKNKDNLQLSPEERKYYTEVAAVMSKYIPPPVETESLEEGESTPNMSARDKQRLSMFVTSKAKRKKKKSVGTYVIRNKRQASKENKQYEVSEVVDEPTTQEPSARRLINQYRTSGIVPSQLISELIQRMDLSSREQVSEAAVSSLRNPNPQIDSRRQIGEQVRSRVSLPSRRPHEQAGVLENVQVRNVDPNTQSLRDVISNGGHHRMVLRKGSRRVKVQSGDLGPSDQDTSSLPSIGHVLGSSSQDESNLGSRNPGKITLSNKNHPDGLEGTSGYKDTGVKSKQKVVSSSEESLEKDDSDSSIDYSLEKEESNPRLSSSLKTGEKVRETYAVSEEDEGDEKPSTNLPFLYQDQIGRANTGEERYSSFDSGSSLQIPIGVDTPRGNLNDRTSNYHKATRAPTLEVSTTPVAATIPVAFHRGDANDRISNYHKITRAPSPVAATTPGAATIPVAFSRGDSNDRISNYHKASKAPTSVAATTPKAPCSAVLNQRISNYHRGSNSDTLVDASSPRDNLNDRISNFHKELPSSSGRQQESSRTTYVGSQESTRVRNRPTGSQRKFTTNVSDGGTDSESTTDSRVTPVPRRRRPTSRARERSEEPVETSSESSRSTGLRRRRPTSRVRENLEENIPQVVVDGDVQSRQSQRSRSRENLNLTVGNTEPRSSGRASLVKDDSRTISDSFRPIPESSRPIPEGARVPDNSWLPDSSRAVLESSKLLPESSKTPESSQLIPEDSRTIPNKPRLVTSRRRPANVDRERFEEERKQIVNIQQTPRKNGGVSRTRQQPSLVTAKESTTESSEAEEEVEGETTDSYESQAKKLHRQLFPGENFSCEGKIKGGFYADIETDCRGFFICSQGEINGPLLKSHFWCGEATKFNQRSRTCQADYLVECSISTRYFGLNNDFAVPTLETNTFEPQKVS</sequence>
<feature type="compositionally biased region" description="Basic and acidic residues" evidence="1">
    <location>
        <begin position="1018"/>
        <end position="1028"/>
    </location>
</feature>
<feature type="region of interest" description="Disordered" evidence="1">
    <location>
        <begin position="402"/>
        <end position="442"/>
    </location>
</feature>
<accession>A0A482XR10</accession>
<feature type="compositionally biased region" description="Basic and acidic residues" evidence="1">
    <location>
        <begin position="146"/>
        <end position="155"/>
    </location>
</feature>
<dbReference type="STRING" id="195883.A0A482XR10"/>
<dbReference type="PANTHER" id="PTHR22933:SF43">
    <property type="entry name" value="LP10131P"/>
    <property type="match status" value="1"/>
</dbReference>
<feature type="compositionally biased region" description="Low complexity" evidence="1">
    <location>
        <begin position="283"/>
        <end position="325"/>
    </location>
</feature>
<feature type="signal peptide" evidence="2">
    <location>
        <begin position="1"/>
        <end position="23"/>
    </location>
</feature>
<feature type="compositionally biased region" description="Basic residues" evidence="1">
    <location>
        <begin position="931"/>
        <end position="951"/>
    </location>
</feature>
<feature type="region of interest" description="Disordered" evidence="1">
    <location>
        <begin position="1422"/>
        <end position="1447"/>
    </location>
</feature>
<feature type="compositionally biased region" description="Acidic residues" evidence="1">
    <location>
        <begin position="884"/>
        <end position="902"/>
    </location>
</feature>
<gene>
    <name evidence="4" type="ORF">LSTR_LSTR012634</name>
</gene>
<dbReference type="Gene3D" id="2.170.140.10">
    <property type="entry name" value="Chitin binding domain"/>
    <property type="match status" value="2"/>
</dbReference>
<feature type="compositionally biased region" description="Acidic residues" evidence="1">
    <location>
        <begin position="1859"/>
        <end position="1871"/>
    </location>
</feature>
<reference evidence="4 5" key="1">
    <citation type="journal article" date="2017" name="Gigascience">
        <title>Genome sequence of the small brown planthopper, Laodelphax striatellus.</title>
        <authorList>
            <person name="Zhu J."/>
            <person name="Jiang F."/>
            <person name="Wang X."/>
            <person name="Yang P."/>
            <person name="Bao Y."/>
            <person name="Zhao W."/>
            <person name="Wang W."/>
            <person name="Lu H."/>
            <person name="Wang Q."/>
            <person name="Cui N."/>
            <person name="Li J."/>
            <person name="Chen X."/>
            <person name="Luo L."/>
            <person name="Yu J."/>
            <person name="Kang L."/>
            <person name="Cui F."/>
        </authorList>
    </citation>
    <scope>NUCLEOTIDE SEQUENCE [LARGE SCALE GENOMIC DNA]</scope>
    <source>
        <strain evidence="4">Lst14</strain>
    </source>
</reference>
<dbReference type="InParanoid" id="A0A482XR10"/>
<feature type="region of interest" description="Disordered" evidence="1">
    <location>
        <begin position="1143"/>
        <end position="1162"/>
    </location>
</feature>